<name>A0A4Q9PYW2_9APHY</name>
<accession>A0A4Q9PYW2</accession>
<proteinExistence type="predicted"/>
<protein>
    <submittedName>
        <fullName evidence="1">Uncharacterized protein</fullName>
    </submittedName>
</protein>
<sequence>MDAPALMLASLTDPVCALSSMICSLSTNSVIATMNFTRPSCPATQQDCGIPLLSTHRALTRGSDARYAYELEANC</sequence>
<dbReference type="EMBL" id="ML145113">
    <property type="protein sequence ID" value="TBU59514.1"/>
    <property type="molecule type" value="Genomic_DNA"/>
</dbReference>
<evidence type="ECO:0000313" key="1">
    <source>
        <dbReference type="EMBL" id="TBU59514.1"/>
    </source>
</evidence>
<gene>
    <name evidence="1" type="ORF">BD310DRAFT_408903</name>
</gene>
<reference evidence="1 2" key="1">
    <citation type="submission" date="2019-01" db="EMBL/GenBank/DDBJ databases">
        <title>Draft genome sequences of three monokaryotic isolates of the white-rot basidiomycete fungus Dichomitus squalens.</title>
        <authorList>
            <consortium name="DOE Joint Genome Institute"/>
            <person name="Lopez S.C."/>
            <person name="Andreopoulos B."/>
            <person name="Pangilinan J."/>
            <person name="Lipzen A."/>
            <person name="Riley R."/>
            <person name="Ahrendt S."/>
            <person name="Ng V."/>
            <person name="Barry K."/>
            <person name="Daum C."/>
            <person name="Grigoriev I.V."/>
            <person name="Hilden K.S."/>
            <person name="Makela M.R."/>
            <person name="de Vries R.P."/>
        </authorList>
    </citation>
    <scope>NUCLEOTIDE SEQUENCE [LARGE SCALE GENOMIC DNA]</scope>
    <source>
        <strain evidence="1 2">CBS 464.89</strain>
    </source>
</reference>
<dbReference type="Proteomes" id="UP000292082">
    <property type="component" value="Unassembled WGS sequence"/>
</dbReference>
<keyword evidence="2" id="KW-1185">Reference proteome</keyword>
<evidence type="ECO:0000313" key="2">
    <source>
        <dbReference type="Proteomes" id="UP000292082"/>
    </source>
</evidence>
<organism evidence="1 2">
    <name type="scientific">Dichomitus squalens</name>
    <dbReference type="NCBI Taxonomy" id="114155"/>
    <lineage>
        <taxon>Eukaryota</taxon>
        <taxon>Fungi</taxon>
        <taxon>Dikarya</taxon>
        <taxon>Basidiomycota</taxon>
        <taxon>Agaricomycotina</taxon>
        <taxon>Agaricomycetes</taxon>
        <taxon>Polyporales</taxon>
        <taxon>Polyporaceae</taxon>
        <taxon>Dichomitus</taxon>
    </lineage>
</organism>
<dbReference type="AlphaFoldDB" id="A0A4Q9PYW2"/>